<evidence type="ECO:0000256" key="11">
    <source>
        <dbReference type="ARBA" id="ARBA00023002"/>
    </source>
</evidence>
<evidence type="ECO:0000256" key="12">
    <source>
        <dbReference type="ARBA" id="ARBA00023004"/>
    </source>
</evidence>
<dbReference type="GO" id="GO:0019645">
    <property type="term" value="P:anaerobic electron transport chain"/>
    <property type="evidence" value="ECO:0007669"/>
    <property type="project" value="TreeGrafter"/>
</dbReference>
<dbReference type="Gene3D" id="1.10.1130.10">
    <property type="entry name" value="Flavocytochrome C3, Chain A"/>
    <property type="match status" value="1"/>
</dbReference>
<dbReference type="Proteomes" id="UP000599024">
    <property type="component" value="Unassembled WGS sequence"/>
</dbReference>
<evidence type="ECO:0000256" key="13">
    <source>
        <dbReference type="ARBA" id="ARBA00049131"/>
    </source>
</evidence>
<evidence type="ECO:0000256" key="10">
    <source>
        <dbReference type="ARBA" id="ARBA00022982"/>
    </source>
</evidence>
<name>A0A8J6N792_9BACT</name>
<evidence type="ECO:0000313" key="14">
    <source>
        <dbReference type="EMBL" id="MBC8207899.1"/>
    </source>
</evidence>
<sequence>MKRSILVTIGSVTVIVPLIVLALSINENKAEQQVINGVPNIKPMESISAEWGKHYPRQYDSYLQTKKSDEIDDILKGNPALVVMWSGYGFSKDYNAPRGHAYMLEDNINTLRTGGPVDGDTGPMPTACWTCKSPDVPRLMGELGELDYFTGKWARFGNEIVNPIGCADCHDNETMRLKVTRPHIERGLAAEGSLKIEDATHQDLRTLVCAQCHSEYYFKPTEWTDKDGNKKVAKVVTFPWAKGFAVEDMEAYYDDINFVDWTHKVSKTPMLKAQHPGYEIYKTGAHGLNDVSCADCHMPYKREGGVKYSSHNVGNPLDDIANTCLNCHNEDEETLRNTVARKLARKNELSTTAMDVIAKAHLEAGKALELGATAAEMKPIQLDIRHAQWRWDYSIASHGSFFHAPEETLRILATAINKGQDARVKLRTVLARYNAAEFVAPDFSTKQKAQQLTGLPFQKLVDEKTVFLNTLREEWIKEATEKGLYDPETMKGVEFKTSYQ</sequence>
<evidence type="ECO:0000256" key="4">
    <source>
        <dbReference type="ARBA" id="ARBA00022448"/>
    </source>
</evidence>
<dbReference type="Pfam" id="PF02335">
    <property type="entry name" value="Cytochrom_C552"/>
    <property type="match status" value="1"/>
</dbReference>
<evidence type="ECO:0000256" key="6">
    <source>
        <dbReference type="ARBA" id="ARBA00022723"/>
    </source>
</evidence>
<keyword evidence="6" id="KW-0479">Metal-binding</keyword>
<evidence type="ECO:0000313" key="15">
    <source>
        <dbReference type="Proteomes" id="UP000599024"/>
    </source>
</evidence>
<dbReference type="AlphaFoldDB" id="A0A8J6N792"/>
<dbReference type="PANTHER" id="PTHR30633">
    <property type="entry name" value="CYTOCHROME C-552 RESPIRATORY NITRITE REDUCTASE"/>
    <property type="match status" value="1"/>
</dbReference>
<dbReference type="GO" id="GO:0042279">
    <property type="term" value="F:nitrite reductase (cytochrome, ammonia-forming) activity"/>
    <property type="evidence" value="ECO:0007669"/>
    <property type="project" value="UniProtKB-EC"/>
</dbReference>
<dbReference type="GO" id="GO:0020037">
    <property type="term" value="F:heme binding"/>
    <property type="evidence" value="ECO:0007669"/>
    <property type="project" value="InterPro"/>
</dbReference>
<dbReference type="GO" id="GO:0042128">
    <property type="term" value="P:nitrate assimilation"/>
    <property type="evidence" value="ECO:0007669"/>
    <property type="project" value="UniProtKB-UniPathway"/>
</dbReference>
<dbReference type="HAMAP" id="MF_01182">
    <property type="entry name" value="Cytochrom_C552"/>
    <property type="match status" value="1"/>
</dbReference>
<dbReference type="SUPFAM" id="SSF48695">
    <property type="entry name" value="Multiheme cytochromes"/>
    <property type="match status" value="1"/>
</dbReference>
<keyword evidence="7" id="KW-0732">Signal</keyword>
<comment type="catalytic activity">
    <reaction evidence="13">
        <text>6 Fe(III)-[cytochrome c] + NH4(+) + 2 H2O = 6 Fe(II)-[cytochrome c] + nitrite + 8 H(+)</text>
        <dbReference type="Rhea" id="RHEA:13089"/>
        <dbReference type="Rhea" id="RHEA-COMP:10350"/>
        <dbReference type="Rhea" id="RHEA-COMP:14399"/>
        <dbReference type="ChEBI" id="CHEBI:15377"/>
        <dbReference type="ChEBI" id="CHEBI:15378"/>
        <dbReference type="ChEBI" id="CHEBI:16301"/>
        <dbReference type="ChEBI" id="CHEBI:28938"/>
        <dbReference type="ChEBI" id="CHEBI:29033"/>
        <dbReference type="ChEBI" id="CHEBI:29034"/>
        <dbReference type="EC" id="1.7.2.2"/>
    </reaction>
</comment>
<keyword evidence="9" id="KW-0106">Calcium</keyword>
<keyword evidence="12" id="KW-0408">Iron</keyword>
<evidence type="ECO:0000256" key="2">
    <source>
        <dbReference type="ARBA" id="ARBA00009288"/>
    </source>
</evidence>
<keyword evidence="5" id="KW-0349">Heme</keyword>
<evidence type="ECO:0000256" key="9">
    <source>
        <dbReference type="ARBA" id="ARBA00022837"/>
    </source>
</evidence>
<dbReference type="PIRSF" id="PIRSF000243">
    <property type="entry name" value="Cyt_c552"/>
    <property type="match status" value="1"/>
</dbReference>
<evidence type="ECO:0000256" key="7">
    <source>
        <dbReference type="ARBA" id="ARBA00022729"/>
    </source>
</evidence>
<dbReference type="CDD" id="cd00548">
    <property type="entry name" value="NrfA-like"/>
    <property type="match status" value="1"/>
</dbReference>
<protein>
    <recommendedName>
        <fullName evidence="3">nitrite reductase (cytochrome; ammonia-forming)</fullName>
        <ecNumber evidence="3">1.7.2.2</ecNumber>
    </recommendedName>
</protein>
<organism evidence="14 15">
    <name type="scientific">Candidatus Desulfatifera sulfidica</name>
    <dbReference type="NCBI Taxonomy" id="2841691"/>
    <lineage>
        <taxon>Bacteria</taxon>
        <taxon>Pseudomonadati</taxon>
        <taxon>Thermodesulfobacteriota</taxon>
        <taxon>Desulfobulbia</taxon>
        <taxon>Desulfobulbales</taxon>
        <taxon>Desulfobulbaceae</taxon>
        <taxon>Candidatus Desulfatifera</taxon>
    </lineage>
</organism>
<keyword evidence="11 14" id="KW-0560">Oxidoreductase</keyword>
<evidence type="ECO:0000256" key="3">
    <source>
        <dbReference type="ARBA" id="ARBA00011887"/>
    </source>
</evidence>
<dbReference type="UniPathway" id="UPA00653"/>
<dbReference type="Gene3D" id="1.20.140.10">
    <property type="entry name" value="Butyryl-CoA Dehydrogenase, subunit A, domain 3"/>
    <property type="match status" value="1"/>
</dbReference>
<dbReference type="PANTHER" id="PTHR30633:SF0">
    <property type="entry name" value="CYTOCHROME C-552"/>
    <property type="match status" value="1"/>
</dbReference>
<comment type="subcellular location">
    <subcellularLocation>
        <location evidence="1">Cell envelope</location>
    </subcellularLocation>
</comment>
<keyword evidence="10" id="KW-0249">Electron transport</keyword>
<evidence type="ECO:0000256" key="8">
    <source>
        <dbReference type="ARBA" id="ARBA00022764"/>
    </source>
</evidence>
<evidence type="ECO:0000256" key="1">
    <source>
        <dbReference type="ARBA" id="ARBA00004196"/>
    </source>
</evidence>
<dbReference type="InterPro" id="IPR003321">
    <property type="entry name" value="Cyt_c552"/>
</dbReference>
<dbReference type="NCBIfam" id="NF008339">
    <property type="entry name" value="PRK11125.1"/>
    <property type="match status" value="1"/>
</dbReference>
<gene>
    <name evidence="14" type="primary">nrfA</name>
    <name evidence="14" type="ORF">H8E79_01880</name>
</gene>
<proteinExistence type="inferred from homology"/>
<keyword evidence="8" id="KW-0574">Periplasm</keyword>
<dbReference type="EMBL" id="JACNLK010000022">
    <property type="protein sequence ID" value="MBC8207899.1"/>
    <property type="molecule type" value="Genomic_DNA"/>
</dbReference>
<dbReference type="GO" id="GO:0030288">
    <property type="term" value="C:outer membrane-bounded periplasmic space"/>
    <property type="evidence" value="ECO:0007669"/>
    <property type="project" value="TreeGrafter"/>
</dbReference>
<reference evidence="14 15" key="1">
    <citation type="submission" date="2020-08" db="EMBL/GenBank/DDBJ databases">
        <title>Bridging the membrane lipid divide: bacteria of the FCB group superphylum have the potential to synthesize archaeal ether lipids.</title>
        <authorList>
            <person name="Villanueva L."/>
            <person name="Von Meijenfeldt F.A.B."/>
            <person name="Westbye A.B."/>
            <person name="Yadav S."/>
            <person name="Hopmans E.C."/>
            <person name="Dutilh B.E."/>
            <person name="Sinninghe Damste J.S."/>
        </authorList>
    </citation>
    <scope>NUCLEOTIDE SEQUENCE [LARGE SCALE GENOMIC DNA]</scope>
    <source>
        <strain evidence="14">NIOZ-UU81</strain>
    </source>
</reference>
<evidence type="ECO:0000256" key="5">
    <source>
        <dbReference type="ARBA" id="ARBA00022617"/>
    </source>
</evidence>
<comment type="similarity">
    <text evidence="2">Belongs to the cytochrome c-552 family.</text>
</comment>
<accession>A0A8J6N792</accession>
<dbReference type="EC" id="1.7.2.2" evidence="3"/>
<comment type="caution">
    <text evidence="14">The sequence shown here is derived from an EMBL/GenBank/DDBJ whole genome shotgun (WGS) entry which is preliminary data.</text>
</comment>
<dbReference type="InterPro" id="IPR036280">
    <property type="entry name" value="Multihaem_cyt_sf"/>
</dbReference>
<keyword evidence="4" id="KW-0813">Transport</keyword>
<dbReference type="GO" id="GO:0005509">
    <property type="term" value="F:calcium ion binding"/>
    <property type="evidence" value="ECO:0007669"/>
    <property type="project" value="InterPro"/>
</dbReference>
<dbReference type="InterPro" id="IPR017570">
    <property type="entry name" value="Cyt_c_NO2Rdtase_formate-dep"/>
</dbReference>